<protein>
    <submittedName>
        <fullName evidence="3">Uncharacterized protein</fullName>
    </submittedName>
</protein>
<dbReference type="HOGENOM" id="CLU_039993_0_0_1"/>
<sequence>MKLSILRPRFALVELVFLLGVTVPYAVGAIEDAPKCYDLMDDHSPLATSLTSFVLDGGSEFGYNVMRHIVESVGDLVPGFSRCAANTNTMSIFQIIVTSQTLRTCGNALSQFTIPNKLPDDNFFRYSLCPLYKDTIVPCINEDCECYNEFKNTIVSAFGADLTTTVDALLKFVDNSMCSTWGYSIASAFNTSNRKASGDLLLHALQIKYDEVCNTVNGREFHLSSGETAVLKSSGAANDSAPYGICFESMSALVNHISGYPVIQGAKVHGFTYDFSLADVFGDRTCVKGYEFFPQLSSPNSSSMKVLSTFTGILNALGDLSLAEAIQGAIGLAETNGTINASSPIAVPNRSASGSGPEDSVDDESTNSFSGSAWYTSSESESGASRWVIDEFLGDTLPFGSSFEEFDSFTSDTDDGAANPTGGKDNGFLKIVFPDPLWRACYHAPRDLSCHYGNETIQLMYPEAVISTPMPLAAPVAAPSMATAQWLRH</sequence>
<keyword evidence="2" id="KW-0732">Signal</keyword>
<dbReference type="EnsemblProtists" id="PYU1_T003581">
    <property type="protein sequence ID" value="PYU1_T003581"/>
    <property type="gene ID" value="PYU1_G003571"/>
</dbReference>
<evidence type="ECO:0000256" key="1">
    <source>
        <dbReference type="SAM" id="MobiDB-lite"/>
    </source>
</evidence>
<feature type="compositionally biased region" description="Polar residues" evidence="1">
    <location>
        <begin position="366"/>
        <end position="377"/>
    </location>
</feature>
<dbReference type="EMBL" id="GL376638">
    <property type="status" value="NOT_ANNOTATED_CDS"/>
    <property type="molecule type" value="Genomic_DNA"/>
</dbReference>
<name>K3WF40_GLOUD</name>
<dbReference type="InParanoid" id="K3WF40"/>
<proteinExistence type="predicted"/>
<dbReference type="Proteomes" id="UP000019132">
    <property type="component" value="Unassembled WGS sequence"/>
</dbReference>
<organism evidence="3 4">
    <name type="scientific">Globisporangium ultimum (strain ATCC 200006 / CBS 805.95 / DAOM BR144)</name>
    <name type="common">Pythium ultimum</name>
    <dbReference type="NCBI Taxonomy" id="431595"/>
    <lineage>
        <taxon>Eukaryota</taxon>
        <taxon>Sar</taxon>
        <taxon>Stramenopiles</taxon>
        <taxon>Oomycota</taxon>
        <taxon>Peronosporomycetes</taxon>
        <taxon>Pythiales</taxon>
        <taxon>Pythiaceae</taxon>
        <taxon>Globisporangium</taxon>
    </lineage>
</organism>
<feature type="region of interest" description="Disordered" evidence="1">
    <location>
        <begin position="343"/>
        <end position="377"/>
    </location>
</feature>
<feature type="signal peptide" evidence="2">
    <location>
        <begin position="1"/>
        <end position="28"/>
    </location>
</feature>
<dbReference type="VEuPathDB" id="FungiDB:PYU1_G003571"/>
<keyword evidence="4" id="KW-1185">Reference proteome</keyword>
<feature type="chain" id="PRO_5003871899" evidence="2">
    <location>
        <begin position="29"/>
        <end position="489"/>
    </location>
</feature>
<accession>K3WF40</accession>
<evidence type="ECO:0000313" key="4">
    <source>
        <dbReference type="Proteomes" id="UP000019132"/>
    </source>
</evidence>
<reference evidence="4" key="2">
    <citation type="submission" date="2010-04" db="EMBL/GenBank/DDBJ databases">
        <authorList>
            <person name="Buell R."/>
            <person name="Hamilton J."/>
            <person name="Hostetler J."/>
        </authorList>
    </citation>
    <scope>NUCLEOTIDE SEQUENCE [LARGE SCALE GENOMIC DNA]</scope>
    <source>
        <strain evidence="4">DAOM:BR144</strain>
    </source>
</reference>
<evidence type="ECO:0000313" key="3">
    <source>
        <dbReference type="EnsemblProtists" id="PYU1_T003581"/>
    </source>
</evidence>
<reference evidence="3" key="3">
    <citation type="submission" date="2015-02" db="UniProtKB">
        <authorList>
            <consortium name="EnsemblProtists"/>
        </authorList>
    </citation>
    <scope>IDENTIFICATION</scope>
    <source>
        <strain evidence="3">DAOM BR144</strain>
    </source>
</reference>
<dbReference type="AlphaFoldDB" id="K3WF40"/>
<evidence type="ECO:0000256" key="2">
    <source>
        <dbReference type="SAM" id="SignalP"/>
    </source>
</evidence>
<reference evidence="4" key="1">
    <citation type="journal article" date="2010" name="Genome Biol.">
        <title>Genome sequence of the necrotrophic plant pathogen Pythium ultimum reveals original pathogenicity mechanisms and effector repertoire.</title>
        <authorList>
            <person name="Levesque C.A."/>
            <person name="Brouwer H."/>
            <person name="Cano L."/>
            <person name="Hamilton J.P."/>
            <person name="Holt C."/>
            <person name="Huitema E."/>
            <person name="Raffaele S."/>
            <person name="Robideau G.P."/>
            <person name="Thines M."/>
            <person name="Win J."/>
            <person name="Zerillo M.M."/>
            <person name="Beakes G.W."/>
            <person name="Boore J.L."/>
            <person name="Busam D."/>
            <person name="Dumas B."/>
            <person name="Ferriera S."/>
            <person name="Fuerstenberg S.I."/>
            <person name="Gachon C.M."/>
            <person name="Gaulin E."/>
            <person name="Govers F."/>
            <person name="Grenville-Briggs L."/>
            <person name="Horner N."/>
            <person name="Hostetler J."/>
            <person name="Jiang R.H."/>
            <person name="Johnson J."/>
            <person name="Krajaejun T."/>
            <person name="Lin H."/>
            <person name="Meijer H.J."/>
            <person name="Moore B."/>
            <person name="Morris P."/>
            <person name="Phuntmart V."/>
            <person name="Puiu D."/>
            <person name="Shetty J."/>
            <person name="Stajich J.E."/>
            <person name="Tripathy S."/>
            <person name="Wawra S."/>
            <person name="van West P."/>
            <person name="Whitty B.R."/>
            <person name="Coutinho P.M."/>
            <person name="Henrissat B."/>
            <person name="Martin F."/>
            <person name="Thomas P.D."/>
            <person name="Tyler B.M."/>
            <person name="De Vries R.P."/>
            <person name="Kamoun S."/>
            <person name="Yandell M."/>
            <person name="Tisserat N."/>
            <person name="Buell C.R."/>
        </authorList>
    </citation>
    <scope>NUCLEOTIDE SEQUENCE</scope>
    <source>
        <strain evidence="4">DAOM:BR144</strain>
    </source>
</reference>
<dbReference type="eggNOG" id="ENOG502S31W">
    <property type="taxonomic scope" value="Eukaryota"/>
</dbReference>